<feature type="non-terminal residue" evidence="1">
    <location>
        <position position="1"/>
    </location>
</feature>
<gene>
    <name evidence="1" type="ORF">EV182_008926</name>
</gene>
<organism evidence="1 2">
    <name type="scientific">Spiromyces aspiralis</name>
    <dbReference type="NCBI Taxonomy" id="68401"/>
    <lineage>
        <taxon>Eukaryota</taxon>
        <taxon>Fungi</taxon>
        <taxon>Fungi incertae sedis</taxon>
        <taxon>Zoopagomycota</taxon>
        <taxon>Kickxellomycotina</taxon>
        <taxon>Kickxellomycetes</taxon>
        <taxon>Kickxellales</taxon>
        <taxon>Kickxellaceae</taxon>
        <taxon>Spiromyces</taxon>
    </lineage>
</organism>
<comment type="caution">
    <text evidence="1">The sequence shown here is derived from an EMBL/GenBank/DDBJ whole genome shotgun (WGS) entry which is preliminary data.</text>
</comment>
<accession>A0ACC1HIN2</accession>
<feature type="non-terminal residue" evidence="1">
    <location>
        <position position="80"/>
    </location>
</feature>
<sequence>KKLDDSDARRQQQAHKTPQAEDIAHDCNDCNDCHDHHHQHQQQQQQQQQEKSPATPTDLQRGADSDEFSTLDMKDYAVDI</sequence>
<evidence type="ECO:0000313" key="2">
    <source>
        <dbReference type="Proteomes" id="UP001145114"/>
    </source>
</evidence>
<proteinExistence type="predicted"/>
<keyword evidence="2" id="KW-1185">Reference proteome</keyword>
<evidence type="ECO:0000313" key="1">
    <source>
        <dbReference type="EMBL" id="KAJ1676082.1"/>
    </source>
</evidence>
<reference evidence="1" key="1">
    <citation type="submission" date="2022-06" db="EMBL/GenBank/DDBJ databases">
        <title>Phylogenomic reconstructions and comparative analyses of Kickxellomycotina fungi.</title>
        <authorList>
            <person name="Reynolds N.K."/>
            <person name="Stajich J.E."/>
            <person name="Barry K."/>
            <person name="Grigoriev I.V."/>
            <person name="Crous P."/>
            <person name="Smith M.E."/>
        </authorList>
    </citation>
    <scope>NUCLEOTIDE SEQUENCE</scope>
    <source>
        <strain evidence="1">RSA 2271</strain>
    </source>
</reference>
<name>A0ACC1HIN2_9FUNG</name>
<dbReference type="Proteomes" id="UP001145114">
    <property type="component" value="Unassembled WGS sequence"/>
</dbReference>
<protein>
    <submittedName>
        <fullName evidence="1">Uncharacterized protein</fullName>
    </submittedName>
</protein>
<dbReference type="EMBL" id="JAMZIH010005057">
    <property type="protein sequence ID" value="KAJ1676082.1"/>
    <property type="molecule type" value="Genomic_DNA"/>
</dbReference>